<dbReference type="HOGENOM" id="CLU_2968402_0_0_2"/>
<name>C7NNU7_HALUD</name>
<dbReference type="InterPro" id="IPR049695">
    <property type="entry name" value="HVO_0416-like"/>
</dbReference>
<dbReference type="NCBIfam" id="NF041910">
    <property type="entry name" value="HVO_0416"/>
    <property type="match status" value="1"/>
</dbReference>
<reference evidence="1 2" key="1">
    <citation type="journal article" date="2009" name="Stand. Genomic Sci.">
        <title>Complete genome sequence of Halorhabdus utahensis type strain (AX-2).</title>
        <authorList>
            <person name="Anderson I."/>
            <person name="Tindall B.J."/>
            <person name="Pomrenke H."/>
            <person name="Goker M."/>
            <person name="Lapidus A."/>
            <person name="Nolan M."/>
            <person name="Copeland A."/>
            <person name="Glavina Del Rio T."/>
            <person name="Chen F."/>
            <person name="Tice H."/>
            <person name="Cheng J.F."/>
            <person name="Lucas S."/>
            <person name="Chertkov O."/>
            <person name="Bruce D."/>
            <person name="Brettin T."/>
            <person name="Detter J.C."/>
            <person name="Han C."/>
            <person name="Goodwin L."/>
            <person name="Land M."/>
            <person name="Hauser L."/>
            <person name="Chang Y.J."/>
            <person name="Jeffries C.D."/>
            <person name="Pitluck S."/>
            <person name="Pati A."/>
            <person name="Mavromatis K."/>
            <person name="Ivanova N."/>
            <person name="Ovchinnikova G."/>
            <person name="Chen A."/>
            <person name="Palaniappan K."/>
            <person name="Chain P."/>
            <person name="Rohde M."/>
            <person name="Bristow J."/>
            <person name="Eisen J.A."/>
            <person name="Markowitz V."/>
            <person name="Hugenholtz P."/>
            <person name="Kyrpides N.C."/>
            <person name="Klenk H.P."/>
        </authorList>
    </citation>
    <scope>NUCLEOTIDE SEQUENCE [LARGE SCALE GENOMIC DNA]</scope>
    <source>
        <strain evidence="2">DSM 12940 / JCM 11049 / AX-2</strain>
    </source>
</reference>
<dbReference type="KEGG" id="hut:Huta_1446"/>
<dbReference type="AlphaFoldDB" id="C7NNU7"/>
<dbReference type="EMBL" id="CP001687">
    <property type="protein sequence ID" value="ACV11622.1"/>
    <property type="molecule type" value="Genomic_DNA"/>
</dbReference>
<evidence type="ECO:0000313" key="2">
    <source>
        <dbReference type="Proteomes" id="UP000002071"/>
    </source>
</evidence>
<dbReference type="STRING" id="519442.Huta_1446"/>
<protein>
    <recommendedName>
        <fullName evidence="3">Small CPxCG-related zinc finger protein</fullName>
    </recommendedName>
</protein>
<proteinExistence type="predicted"/>
<accession>C7NNU7</accession>
<dbReference type="Proteomes" id="UP000002071">
    <property type="component" value="Chromosome"/>
</dbReference>
<evidence type="ECO:0008006" key="3">
    <source>
        <dbReference type="Google" id="ProtNLM"/>
    </source>
</evidence>
<evidence type="ECO:0000313" key="1">
    <source>
        <dbReference type="EMBL" id="ACV11622.1"/>
    </source>
</evidence>
<gene>
    <name evidence="1" type="ordered locus">Huta_1446</name>
</gene>
<dbReference type="eggNOG" id="arCOG06423">
    <property type="taxonomic scope" value="Archaea"/>
</dbReference>
<keyword evidence="2" id="KW-1185">Reference proteome</keyword>
<sequence length="70" mass="7763">MLVWYTMSCMATAPSTDDVIDQFLAQRGHETDAVGWDESYNKKQCPECGGLHETTATQCSVCEWSPARSS</sequence>
<organism evidence="1 2">
    <name type="scientific">Halorhabdus utahensis (strain DSM 12940 / JCM 11049 / AX-2)</name>
    <dbReference type="NCBI Taxonomy" id="519442"/>
    <lineage>
        <taxon>Archaea</taxon>
        <taxon>Methanobacteriati</taxon>
        <taxon>Methanobacteriota</taxon>
        <taxon>Stenosarchaea group</taxon>
        <taxon>Halobacteria</taxon>
        <taxon>Halobacteriales</taxon>
        <taxon>Haloarculaceae</taxon>
        <taxon>Halorhabdus</taxon>
    </lineage>
</organism>